<name>A0A7V8SJ35_9LACT</name>
<dbReference type="Gene3D" id="1.10.3210.10">
    <property type="entry name" value="Hypothetical protein af1432"/>
    <property type="match status" value="1"/>
</dbReference>
<feature type="domain" description="HD/PDEase" evidence="7">
    <location>
        <begin position="24"/>
        <end position="152"/>
    </location>
</feature>
<dbReference type="SUPFAM" id="SSF109604">
    <property type="entry name" value="HD-domain/PDEase-like"/>
    <property type="match status" value="1"/>
</dbReference>
<accession>A0A7V8SJ35</accession>
<dbReference type="GO" id="GO:0008803">
    <property type="term" value="F:bis(5'-nucleosyl)-tetraphosphatase (symmetrical) activity"/>
    <property type="evidence" value="ECO:0007669"/>
    <property type="project" value="UniProtKB-EC"/>
</dbReference>
<evidence type="ECO:0000313" key="9">
    <source>
        <dbReference type="Proteomes" id="UP000530186"/>
    </source>
</evidence>
<keyword evidence="2" id="KW-0479">Metal-binding</keyword>
<comment type="catalytic activity">
    <reaction evidence="6">
        <text>P(1),P(4)-bis(5'-adenosyl) tetraphosphate + H2O = 2 ADP + 2 H(+)</text>
        <dbReference type="Rhea" id="RHEA:24252"/>
        <dbReference type="ChEBI" id="CHEBI:15377"/>
        <dbReference type="ChEBI" id="CHEBI:15378"/>
        <dbReference type="ChEBI" id="CHEBI:58141"/>
        <dbReference type="ChEBI" id="CHEBI:456216"/>
        <dbReference type="EC" id="3.6.1.41"/>
    </reaction>
</comment>
<keyword evidence="4 8" id="KW-0378">Hydrolase</keyword>
<evidence type="ECO:0000259" key="7">
    <source>
        <dbReference type="SMART" id="SM00471"/>
    </source>
</evidence>
<proteinExistence type="predicted"/>
<keyword evidence="9" id="KW-1185">Reference proteome</keyword>
<evidence type="ECO:0000256" key="5">
    <source>
        <dbReference type="ARBA" id="ARBA00023004"/>
    </source>
</evidence>
<dbReference type="Pfam" id="PF01966">
    <property type="entry name" value="HD"/>
    <property type="match status" value="1"/>
</dbReference>
<dbReference type="PANTHER" id="PTHR35795">
    <property type="entry name" value="SLR1885 PROTEIN"/>
    <property type="match status" value="1"/>
</dbReference>
<keyword evidence="3" id="KW-0547">Nucleotide-binding</keyword>
<comment type="caution">
    <text evidence="8">The sequence shown here is derived from an EMBL/GenBank/DDBJ whole genome shotgun (WGS) entry which is preliminary data.</text>
</comment>
<dbReference type="InterPro" id="IPR006674">
    <property type="entry name" value="HD_domain"/>
</dbReference>
<sequence length="199" mass="22782">MAFEFYPEVGLTRVELFDKISANMSEKRFRHVQNVAKSALKLAERWGYSEPRKAELAGLLHDYAKEETDATFIQLIEKYQLDPDLLNWNNNVWHGLVGIYKIQEDLGLTDPEIIRAIEIHTVGSAAMTLLDKILYVADYVEEGRAFEGVDAARHLAYEQDLDAAVAYETVHTVAFLTSKHVRIYPQTILTYNAYVDQLK</sequence>
<dbReference type="AlphaFoldDB" id="A0A7V8SJ35"/>
<dbReference type="EMBL" id="JACBNY010000002">
    <property type="protein sequence ID" value="MBA0015913.1"/>
    <property type="molecule type" value="Genomic_DNA"/>
</dbReference>
<dbReference type="InterPro" id="IPR003607">
    <property type="entry name" value="HD/PDEase_dom"/>
</dbReference>
<dbReference type="GO" id="GO:0046872">
    <property type="term" value="F:metal ion binding"/>
    <property type="evidence" value="ECO:0007669"/>
    <property type="project" value="UniProtKB-KW"/>
</dbReference>
<organism evidence="8 9">
    <name type="scientific">Pseudolactococcus laudensis</name>
    <dbReference type="NCBI Taxonomy" id="1494461"/>
    <lineage>
        <taxon>Bacteria</taxon>
        <taxon>Bacillati</taxon>
        <taxon>Bacillota</taxon>
        <taxon>Bacilli</taxon>
        <taxon>Lactobacillales</taxon>
        <taxon>Streptococcaceae</taxon>
        <taxon>Pseudolactococcus</taxon>
    </lineage>
</organism>
<dbReference type="GeneID" id="303194265"/>
<gene>
    <name evidence="8" type="primary">yqeK</name>
    <name evidence="8" type="ORF">HZR21_01930</name>
</gene>
<dbReference type="NCBIfam" id="TIGR00488">
    <property type="entry name" value="bis(5'-nucleosyl)-tetraphosphatase (symmetrical) YqeK"/>
    <property type="match status" value="1"/>
</dbReference>
<dbReference type="InterPro" id="IPR005249">
    <property type="entry name" value="YqeK"/>
</dbReference>
<dbReference type="PANTHER" id="PTHR35795:SF1">
    <property type="entry name" value="BIS(5'-NUCLEOSYL)-TETRAPHOSPHATASE, SYMMETRICAL"/>
    <property type="match status" value="1"/>
</dbReference>
<dbReference type="SMART" id="SM00471">
    <property type="entry name" value="HDc"/>
    <property type="match status" value="1"/>
</dbReference>
<dbReference type="CDD" id="cd00077">
    <property type="entry name" value="HDc"/>
    <property type="match status" value="1"/>
</dbReference>
<protein>
    <recommendedName>
        <fullName evidence="1">bis(5'-nucleosyl)-tetraphosphatase (symmetrical)</fullName>
        <ecNumber evidence="1">3.6.1.41</ecNumber>
    </recommendedName>
</protein>
<evidence type="ECO:0000313" key="8">
    <source>
        <dbReference type="EMBL" id="MBA0015913.1"/>
    </source>
</evidence>
<evidence type="ECO:0000256" key="4">
    <source>
        <dbReference type="ARBA" id="ARBA00022801"/>
    </source>
</evidence>
<evidence type="ECO:0000256" key="1">
    <source>
        <dbReference type="ARBA" id="ARBA00012506"/>
    </source>
</evidence>
<dbReference type="EC" id="3.6.1.41" evidence="1"/>
<evidence type="ECO:0000256" key="6">
    <source>
        <dbReference type="ARBA" id="ARBA00049417"/>
    </source>
</evidence>
<evidence type="ECO:0000256" key="3">
    <source>
        <dbReference type="ARBA" id="ARBA00022741"/>
    </source>
</evidence>
<dbReference type="GO" id="GO:0000166">
    <property type="term" value="F:nucleotide binding"/>
    <property type="evidence" value="ECO:0007669"/>
    <property type="project" value="UniProtKB-KW"/>
</dbReference>
<dbReference type="RefSeq" id="WP_180745954.1">
    <property type="nucleotide sequence ID" value="NZ_CBCRWQ010000001.1"/>
</dbReference>
<evidence type="ECO:0000256" key="2">
    <source>
        <dbReference type="ARBA" id="ARBA00022723"/>
    </source>
</evidence>
<dbReference type="Proteomes" id="UP000530186">
    <property type="component" value="Unassembled WGS sequence"/>
</dbReference>
<keyword evidence="5" id="KW-0408">Iron</keyword>
<dbReference type="InterPro" id="IPR051094">
    <property type="entry name" value="Diverse_Catalytic_Enzymes"/>
</dbReference>
<reference evidence="8 9" key="1">
    <citation type="submission" date="2020-07" db="EMBL/GenBank/DDBJ databases">
        <authorList>
            <person name="Hilgarth M."/>
            <person name="Werum V."/>
            <person name="Vogel R.F."/>
        </authorList>
    </citation>
    <scope>NUCLEOTIDE SEQUENCE [LARGE SCALE GENOMIC DNA]</scope>
    <source>
        <strain evidence="8 9">DSM 28961</strain>
    </source>
</reference>